<feature type="compositionally biased region" description="Polar residues" evidence="1">
    <location>
        <begin position="110"/>
        <end position="120"/>
    </location>
</feature>
<organism evidence="2 4">
    <name type="scientific">Puccinia graminis f. sp. tritici</name>
    <dbReference type="NCBI Taxonomy" id="56615"/>
    <lineage>
        <taxon>Eukaryota</taxon>
        <taxon>Fungi</taxon>
        <taxon>Dikarya</taxon>
        <taxon>Basidiomycota</taxon>
        <taxon>Pucciniomycotina</taxon>
        <taxon>Pucciniomycetes</taxon>
        <taxon>Pucciniales</taxon>
        <taxon>Pucciniaceae</taxon>
        <taxon>Puccinia</taxon>
    </lineage>
</organism>
<evidence type="ECO:0000313" key="3">
    <source>
        <dbReference type="EMBL" id="KAA1133548.1"/>
    </source>
</evidence>
<reference evidence="4 5" key="1">
    <citation type="submission" date="2019-05" db="EMBL/GenBank/DDBJ databases">
        <title>Emergence of the Ug99 lineage of the wheat stem rust pathogen through somatic hybridization.</title>
        <authorList>
            <person name="Li F."/>
            <person name="Upadhyaya N.M."/>
            <person name="Sperschneider J."/>
            <person name="Matny O."/>
            <person name="Nguyen-Phuc H."/>
            <person name="Mago R."/>
            <person name="Raley C."/>
            <person name="Miller M.E."/>
            <person name="Silverstein K.A.T."/>
            <person name="Henningsen E."/>
            <person name="Hirsch C.D."/>
            <person name="Visser B."/>
            <person name="Pretorius Z.A."/>
            <person name="Steffenson B.J."/>
            <person name="Schwessinger B."/>
            <person name="Dodds P.N."/>
            <person name="Figueroa M."/>
        </authorList>
    </citation>
    <scope>NUCLEOTIDE SEQUENCE [LARGE SCALE GENOMIC DNA]</scope>
    <source>
        <strain evidence="2">21-0</strain>
        <strain evidence="3 5">Ug99</strain>
    </source>
</reference>
<keyword evidence="4" id="KW-1185">Reference proteome</keyword>
<feature type="compositionally biased region" description="Low complexity" evidence="1">
    <location>
        <begin position="626"/>
        <end position="635"/>
    </location>
</feature>
<dbReference type="OrthoDB" id="5370852at2759"/>
<protein>
    <submittedName>
        <fullName evidence="2">Uncharacterized protein</fullName>
    </submittedName>
</protein>
<feature type="region of interest" description="Disordered" evidence="1">
    <location>
        <begin position="315"/>
        <end position="638"/>
    </location>
</feature>
<feature type="compositionally biased region" description="Polar residues" evidence="1">
    <location>
        <begin position="612"/>
        <end position="625"/>
    </location>
</feature>
<evidence type="ECO:0000313" key="5">
    <source>
        <dbReference type="Proteomes" id="UP000325313"/>
    </source>
</evidence>
<feature type="compositionally biased region" description="Basic and acidic residues" evidence="1">
    <location>
        <begin position="357"/>
        <end position="368"/>
    </location>
</feature>
<name>A0A5B0N064_PUCGR</name>
<feature type="compositionally biased region" description="Low complexity" evidence="1">
    <location>
        <begin position="30"/>
        <end position="41"/>
    </location>
</feature>
<evidence type="ECO:0000313" key="2">
    <source>
        <dbReference type="EMBL" id="KAA1082557.1"/>
    </source>
</evidence>
<feature type="compositionally biased region" description="Polar residues" evidence="1">
    <location>
        <begin position="573"/>
        <end position="582"/>
    </location>
</feature>
<dbReference type="Proteomes" id="UP000324748">
    <property type="component" value="Unassembled WGS sequence"/>
</dbReference>
<sequence length="694" mass="76982">MLSEPIFGSKKSTITNFIFNFFISPFTSTTKQQQQQQQQEQQEQEQQEQQQEQSSNNITLSKFFAQKNQEPLTENETEAVLALIKRSQPEQPKQHQEFEHVPTAFIPNFPSLSRPSQPTQYIPPAPSPSRVAFSSLSSRNRRTSRPRTLYLGPGQSLMSNSTRLANARNNRLILPIKPDTPPPEETPNQQQQEQELEEHQPSSSKRIKHNQSDNRTQSAFATPQAPRQERTPLPRQTVDNQALKVLKNHAGTPVRPSPLRNVTLPSVTSSPPRRLASESIISVDPHSQSTTTPKKRKAKASSSIMSSVMKEVNLEMQSRSPVPSPIKPSEIINPYSNLQRPSRHKRPILPPPSKTTSKKDINPDQVENRKRKLQGCLDGTNLDLSGATQDDGKNSNNPMEHILQKTMPQEYREENSSDRPKRKTRQVGKLPERLLKKQKLREEMKKSQEPDQSTKLNSNQPKETSTTLNPFATVSSKPSRPSHVEEDAMAIEKGPQTMSVLSQNRSPSANKASTKLGRFGSATNEPSAPSTIVGRTPPLGSSSSPFNPAPSSATVPPQDTSSSSSSPFFGALSGSTKSSFLGSGNPFARPTPSFTLTSPQPSNPFGAEKPKQSSMIPSAGDQSNLQQQQPQQQQPKETVLEFDDQYVLNSFDRDLLQNFFPSSLAPKNSDAQDNEVKNLVLGFKVDQLASFVLS</sequence>
<feature type="compositionally biased region" description="Polar residues" evidence="1">
    <location>
        <begin position="521"/>
        <end position="530"/>
    </location>
</feature>
<feature type="compositionally biased region" description="Basic and acidic residues" evidence="1">
    <location>
        <begin position="410"/>
        <end position="419"/>
    </location>
</feature>
<gene>
    <name evidence="2" type="ORF">PGT21_006959</name>
    <name evidence="3" type="ORF">PGTUg99_023274</name>
</gene>
<dbReference type="AlphaFoldDB" id="A0A5B0N064"/>
<feature type="region of interest" description="Disordered" evidence="1">
    <location>
        <begin position="106"/>
        <end position="160"/>
    </location>
</feature>
<feature type="region of interest" description="Disordered" evidence="1">
    <location>
        <begin position="30"/>
        <end position="55"/>
    </location>
</feature>
<feature type="region of interest" description="Disordered" evidence="1">
    <location>
        <begin position="173"/>
        <end position="302"/>
    </location>
</feature>
<evidence type="ECO:0000313" key="4">
    <source>
        <dbReference type="Proteomes" id="UP000324748"/>
    </source>
</evidence>
<feature type="compositionally biased region" description="Polar residues" evidence="1">
    <location>
        <begin position="382"/>
        <end position="398"/>
    </location>
</feature>
<dbReference type="EMBL" id="VSWC01000119">
    <property type="protein sequence ID" value="KAA1082557.1"/>
    <property type="molecule type" value="Genomic_DNA"/>
</dbReference>
<feature type="compositionally biased region" description="Polar residues" evidence="1">
    <location>
        <begin position="496"/>
        <end position="513"/>
    </location>
</feature>
<feature type="compositionally biased region" description="Basic and acidic residues" evidence="1">
    <location>
        <begin position="430"/>
        <end position="449"/>
    </location>
</feature>
<comment type="caution">
    <text evidence="2">The sequence shown here is derived from an EMBL/GenBank/DDBJ whole genome shotgun (WGS) entry which is preliminary data.</text>
</comment>
<feature type="compositionally biased region" description="Low complexity" evidence="1">
    <location>
        <begin position="541"/>
        <end position="553"/>
    </location>
</feature>
<accession>A0A5B0N064</accession>
<evidence type="ECO:0000256" key="1">
    <source>
        <dbReference type="SAM" id="MobiDB-lite"/>
    </source>
</evidence>
<dbReference type="Proteomes" id="UP000325313">
    <property type="component" value="Unassembled WGS sequence"/>
</dbReference>
<dbReference type="EMBL" id="VDEP01000071">
    <property type="protein sequence ID" value="KAA1133548.1"/>
    <property type="molecule type" value="Genomic_DNA"/>
</dbReference>
<feature type="compositionally biased region" description="Polar residues" evidence="1">
    <location>
        <begin position="450"/>
        <end position="479"/>
    </location>
</feature>
<proteinExistence type="predicted"/>